<evidence type="ECO:0000313" key="2">
    <source>
        <dbReference type="EMBL" id="KAF9874953.1"/>
    </source>
</evidence>
<dbReference type="AlphaFoldDB" id="A0A9P6I1X5"/>
<protein>
    <submittedName>
        <fullName evidence="2">Uncharacterized protein</fullName>
    </submittedName>
</protein>
<comment type="caution">
    <text evidence="2">The sequence shown here is derived from an EMBL/GenBank/DDBJ whole genome shotgun (WGS) entry which is preliminary data.</text>
</comment>
<organism evidence="2 3">
    <name type="scientific">Colletotrichum karsti</name>
    <dbReference type="NCBI Taxonomy" id="1095194"/>
    <lineage>
        <taxon>Eukaryota</taxon>
        <taxon>Fungi</taxon>
        <taxon>Dikarya</taxon>
        <taxon>Ascomycota</taxon>
        <taxon>Pezizomycotina</taxon>
        <taxon>Sordariomycetes</taxon>
        <taxon>Hypocreomycetidae</taxon>
        <taxon>Glomerellales</taxon>
        <taxon>Glomerellaceae</taxon>
        <taxon>Colletotrichum</taxon>
        <taxon>Colletotrichum boninense species complex</taxon>
    </lineage>
</organism>
<name>A0A9P6I1X5_9PEZI</name>
<dbReference type="RefSeq" id="XP_038744414.1">
    <property type="nucleotide sequence ID" value="XM_038890364.1"/>
</dbReference>
<dbReference type="GeneID" id="62163438"/>
<accession>A0A9P6I1X5</accession>
<reference evidence="2" key="1">
    <citation type="submission" date="2020-03" db="EMBL/GenBank/DDBJ databases">
        <authorList>
            <person name="He L."/>
        </authorList>
    </citation>
    <scope>NUCLEOTIDE SEQUENCE</scope>
    <source>
        <strain evidence="2">CkLH20</strain>
    </source>
</reference>
<keyword evidence="1" id="KW-0732">Signal</keyword>
<feature type="signal peptide" evidence="1">
    <location>
        <begin position="1"/>
        <end position="19"/>
    </location>
</feature>
<evidence type="ECO:0000256" key="1">
    <source>
        <dbReference type="SAM" id="SignalP"/>
    </source>
</evidence>
<dbReference type="Proteomes" id="UP000781932">
    <property type="component" value="Unassembled WGS sequence"/>
</dbReference>
<feature type="chain" id="PRO_5040470394" evidence="1">
    <location>
        <begin position="20"/>
        <end position="100"/>
    </location>
</feature>
<reference evidence="2" key="2">
    <citation type="submission" date="2020-11" db="EMBL/GenBank/DDBJ databases">
        <title>Whole genome sequencing of Colletotrichum sp.</title>
        <authorList>
            <person name="Li H."/>
        </authorList>
    </citation>
    <scope>NUCLEOTIDE SEQUENCE</scope>
    <source>
        <strain evidence="2">CkLH20</strain>
    </source>
</reference>
<sequence length="100" mass="9539">MKPTAVLLTAASAFSLASAVPAVPSAAAAASPVSPFPDNKGCPDGISFSARKVDKGVGPGGGDGACCGTIVNSTTVVACPVGKDEGSGFASAEVDEAEVV</sequence>
<gene>
    <name evidence="2" type="ORF">CkaCkLH20_07647</name>
</gene>
<evidence type="ECO:0000313" key="3">
    <source>
        <dbReference type="Proteomes" id="UP000781932"/>
    </source>
</evidence>
<keyword evidence="3" id="KW-1185">Reference proteome</keyword>
<proteinExistence type="predicted"/>
<dbReference type="EMBL" id="JAATWM020000024">
    <property type="protein sequence ID" value="KAF9874953.1"/>
    <property type="molecule type" value="Genomic_DNA"/>
</dbReference>